<feature type="repeat" description="ANK" evidence="3">
    <location>
        <begin position="163"/>
        <end position="195"/>
    </location>
</feature>
<evidence type="ECO:0000313" key="5">
    <source>
        <dbReference type="Proteomes" id="UP001610563"/>
    </source>
</evidence>
<feature type="repeat" description="ANK" evidence="3">
    <location>
        <begin position="196"/>
        <end position="228"/>
    </location>
</feature>
<evidence type="ECO:0000256" key="2">
    <source>
        <dbReference type="ARBA" id="ARBA00023043"/>
    </source>
</evidence>
<dbReference type="InterPro" id="IPR036770">
    <property type="entry name" value="Ankyrin_rpt-contain_sf"/>
</dbReference>
<evidence type="ECO:0000256" key="3">
    <source>
        <dbReference type="PROSITE-ProRule" id="PRU00023"/>
    </source>
</evidence>
<evidence type="ECO:0000256" key="1">
    <source>
        <dbReference type="ARBA" id="ARBA00022737"/>
    </source>
</evidence>
<keyword evidence="5" id="KW-1185">Reference proteome</keyword>
<dbReference type="PROSITE" id="PS50088">
    <property type="entry name" value="ANK_REPEAT"/>
    <property type="match status" value="2"/>
</dbReference>
<dbReference type="Pfam" id="PF13857">
    <property type="entry name" value="Ank_5"/>
    <property type="match status" value="1"/>
</dbReference>
<keyword evidence="1" id="KW-0677">Repeat</keyword>
<dbReference type="InterPro" id="IPR002110">
    <property type="entry name" value="Ankyrin_rpt"/>
</dbReference>
<dbReference type="SUPFAM" id="SSF48403">
    <property type="entry name" value="Ankyrin repeat"/>
    <property type="match status" value="1"/>
</dbReference>
<gene>
    <name evidence="4" type="ORF">BJX66DRAFT_343693</name>
</gene>
<dbReference type="Gene3D" id="1.25.40.20">
    <property type="entry name" value="Ankyrin repeat-containing domain"/>
    <property type="match status" value="1"/>
</dbReference>
<name>A0ABR4FNB6_9EURO</name>
<organism evidence="4 5">
    <name type="scientific">Aspergillus keveii</name>
    <dbReference type="NCBI Taxonomy" id="714993"/>
    <lineage>
        <taxon>Eukaryota</taxon>
        <taxon>Fungi</taxon>
        <taxon>Dikarya</taxon>
        <taxon>Ascomycota</taxon>
        <taxon>Pezizomycotina</taxon>
        <taxon>Eurotiomycetes</taxon>
        <taxon>Eurotiomycetidae</taxon>
        <taxon>Eurotiales</taxon>
        <taxon>Aspergillaceae</taxon>
        <taxon>Aspergillus</taxon>
        <taxon>Aspergillus subgen. Nidulantes</taxon>
    </lineage>
</organism>
<dbReference type="PANTHER" id="PTHR24198:SF165">
    <property type="entry name" value="ANKYRIN REPEAT-CONTAINING PROTEIN-RELATED"/>
    <property type="match status" value="1"/>
</dbReference>
<dbReference type="EMBL" id="JBFTWV010000167">
    <property type="protein sequence ID" value="KAL2784761.1"/>
    <property type="molecule type" value="Genomic_DNA"/>
</dbReference>
<evidence type="ECO:0000313" key="4">
    <source>
        <dbReference type="EMBL" id="KAL2784761.1"/>
    </source>
</evidence>
<dbReference type="Pfam" id="PF12796">
    <property type="entry name" value="Ank_2"/>
    <property type="match status" value="1"/>
</dbReference>
<dbReference type="PROSITE" id="PS50297">
    <property type="entry name" value="ANK_REP_REGION"/>
    <property type="match status" value="2"/>
</dbReference>
<sequence>MRDDVDVDILRPFLDFGPDMPRNAAGNLKSMLMRMITRKNLECIRLLLSKGLEMTPDMSPSILVLAAAIVGDAETVQQLLQHHEDIDFMIDDGRGNTALMIATRWGYDDVIRTLLSHMDKVDVAIPCDWGDNSLLHIAMYSEKESTAALLMEQSDTFNNTDASDWTPLTIAVQYQSATIVRRLLELGSDVMAKDSSGKTPLHYAVKRGDARIVEILLDSGALCTAPDNAQQTPVALAVTQEKSRNPPATQGVQ</sequence>
<protein>
    <submittedName>
        <fullName evidence="4">Ankyrin repeat-containing domain protein</fullName>
    </submittedName>
</protein>
<keyword evidence="2 3" id="KW-0040">ANK repeat</keyword>
<dbReference type="PANTHER" id="PTHR24198">
    <property type="entry name" value="ANKYRIN REPEAT AND PROTEIN KINASE DOMAIN-CONTAINING PROTEIN"/>
    <property type="match status" value="1"/>
</dbReference>
<dbReference type="SMART" id="SM00248">
    <property type="entry name" value="ANK"/>
    <property type="match status" value="6"/>
</dbReference>
<proteinExistence type="predicted"/>
<dbReference type="Proteomes" id="UP001610563">
    <property type="component" value="Unassembled WGS sequence"/>
</dbReference>
<reference evidence="4 5" key="1">
    <citation type="submission" date="2024-07" db="EMBL/GenBank/DDBJ databases">
        <title>Section-level genome sequencing and comparative genomics of Aspergillus sections Usti and Cavernicolus.</title>
        <authorList>
            <consortium name="Lawrence Berkeley National Laboratory"/>
            <person name="Nybo J.L."/>
            <person name="Vesth T.C."/>
            <person name="Theobald S."/>
            <person name="Frisvad J.C."/>
            <person name="Larsen T.O."/>
            <person name="Kjaerboelling I."/>
            <person name="Rothschild-Mancinelli K."/>
            <person name="Lyhne E.K."/>
            <person name="Kogle M.E."/>
            <person name="Barry K."/>
            <person name="Clum A."/>
            <person name="Na H."/>
            <person name="Ledsgaard L."/>
            <person name="Lin J."/>
            <person name="Lipzen A."/>
            <person name="Kuo A."/>
            <person name="Riley R."/>
            <person name="Mondo S."/>
            <person name="Labutti K."/>
            <person name="Haridas S."/>
            <person name="Pangalinan J."/>
            <person name="Salamov A.A."/>
            <person name="Simmons B.A."/>
            <person name="Magnuson J.K."/>
            <person name="Chen J."/>
            <person name="Drula E."/>
            <person name="Henrissat B."/>
            <person name="Wiebenga A."/>
            <person name="Lubbers R.J."/>
            <person name="Gomes A.C."/>
            <person name="Makela M.R."/>
            <person name="Stajich J."/>
            <person name="Grigoriev I.V."/>
            <person name="Mortensen U.H."/>
            <person name="De Vries R.P."/>
            <person name="Baker S.E."/>
            <person name="Andersen M.R."/>
        </authorList>
    </citation>
    <scope>NUCLEOTIDE SEQUENCE [LARGE SCALE GENOMIC DNA]</scope>
    <source>
        <strain evidence="4 5">CBS 209.92</strain>
    </source>
</reference>
<accession>A0ABR4FNB6</accession>
<comment type="caution">
    <text evidence="4">The sequence shown here is derived from an EMBL/GenBank/DDBJ whole genome shotgun (WGS) entry which is preliminary data.</text>
</comment>